<accession>C5CHL5</accession>
<proteinExistence type="predicted"/>
<dbReference type="InterPro" id="IPR011701">
    <property type="entry name" value="MFS"/>
</dbReference>
<dbReference type="PANTHER" id="PTHR23526">
    <property type="entry name" value="INTEGRAL MEMBRANE TRANSPORT PROTEIN-RELATED"/>
    <property type="match status" value="1"/>
</dbReference>
<dbReference type="Proteomes" id="UP000002382">
    <property type="component" value="Chromosome"/>
</dbReference>
<dbReference type="OrthoDB" id="41001at2"/>
<dbReference type="SUPFAM" id="SSF103473">
    <property type="entry name" value="MFS general substrate transporter"/>
    <property type="match status" value="1"/>
</dbReference>
<feature type="transmembrane region" description="Helical" evidence="1">
    <location>
        <begin position="45"/>
        <end position="69"/>
    </location>
</feature>
<protein>
    <submittedName>
        <fullName evidence="2">Major facilitator superfamily MFS_1</fullName>
    </submittedName>
</protein>
<dbReference type="InterPro" id="IPR052528">
    <property type="entry name" value="Sugar_transport-like"/>
</dbReference>
<dbReference type="Pfam" id="PF07690">
    <property type="entry name" value="MFS_1"/>
    <property type="match status" value="1"/>
</dbReference>
<feature type="transmembrane region" description="Helical" evidence="1">
    <location>
        <begin position="177"/>
        <end position="195"/>
    </location>
</feature>
<feature type="transmembrane region" description="Helical" evidence="1">
    <location>
        <begin position="148"/>
        <end position="165"/>
    </location>
</feature>
<dbReference type="eggNOG" id="COG2814">
    <property type="taxonomic scope" value="Bacteria"/>
</dbReference>
<feature type="transmembrane region" description="Helical" evidence="1">
    <location>
        <begin position="313"/>
        <end position="329"/>
    </location>
</feature>
<sequence length="400" mass="43851">MNQSRRHFIAFLWHASFLAFTMAFVEVNTVLPSLVLKAGGGSFSIGFITALTTGIPLLGQLFFASILVSKPKKKPYLLLGIYLRTLSLATISFLLSSSLSGMILLALIFIVLGIFSFSGVFAGICYTDLLGKSIARDARRKFMAFRQIISSGLALVGGLFARYIVQRFEYPTNYSVMFLIAATSLGIASIGFWAIREESVDTTELPGFWKILKSIPKTIKADPNLKNYVLFTNATGFGLIIIPFYVLLAKKSFGLTGENIGNFLLLQMIGMTAAGFFWGYYLNKSGYKKILKWCIFIGALIPILALFLSKTTASLYALVFLFSGITLSARKMSFEGLLIEITNEKNRALYTGTAGALNLVTALLPLLMGSLVNFVGFTIIFTFSSLFILSGTLFLKAIKA</sequence>
<organism evidence="2 3">
    <name type="scientific">Kosmotoga olearia (strain ATCC BAA-1733 / DSM 21960 / TBF 19.5.1)</name>
    <dbReference type="NCBI Taxonomy" id="521045"/>
    <lineage>
        <taxon>Bacteria</taxon>
        <taxon>Thermotogati</taxon>
        <taxon>Thermotogota</taxon>
        <taxon>Thermotogae</taxon>
        <taxon>Kosmotogales</taxon>
        <taxon>Kosmotogaceae</taxon>
        <taxon>Kosmotoga</taxon>
    </lineage>
</organism>
<dbReference type="InterPro" id="IPR036259">
    <property type="entry name" value="MFS_trans_sf"/>
</dbReference>
<evidence type="ECO:0000256" key="1">
    <source>
        <dbReference type="SAM" id="Phobius"/>
    </source>
</evidence>
<name>C5CHL5_KOSOT</name>
<dbReference type="RefSeq" id="WP_015868428.1">
    <property type="nucleotide sequence ID" value="NC_012785.1"/>
</dbReference>
<dbReference type="HOGENOM" id="CLU_048252_1_0_0"/>
<dbReference type="EMBL" id="CP001634">
    <property type="protein sequence ID" value="ACR79770.1"/>
    <property type="molecule type" value="Genomic_DNA"/>
</dbReference>
<feature type="transmembrane region" description="Helical" evidence="1">
    <location>
        <begin position="76"/>
        <end position="96"/>
    </location>
</feature>
<keyword evidence="1" id="KW-0472">Membrane</keyword>
<dbReference type="STRING" id="521045.Kole_1067"/>
<feature type="transmembrane region" description="Helical" evidence="1">
    <location>
        <begin position="349"/>
        <end position="368"/>
    </location>
</feature>
<dbReference type="GO" id="GO:0022857">
    <property type="term" value="F:transmembrane transporter activity"/>
    <property type="evidence" value="ECO:0007669"/>
    <property type="project" value="InterPro"/>
</dbReference>
<keyword evidence="1" id="KW-0812">Transmembrane</keyword>
<dbReference type="PANTHER" id="PTHR23526:SF1">
    <property type="entry name" value="MAJOR FACILITATOR SUPERFAMILY MFS_1"/>
    <property type="match status" value="1"/>
</dbReference>
<reference evidence="2 3" key="2">
    <citation type="journal article" date="2011" name="J. Bacteriol.">
        <title>Genome Sequence of Kosmotoga olearia Strain TBF 19.5.1, a Thermophilic Bacterium with a Wide Growth Temperature Range, Isolated from the Troll B Oil Platform in the North Sea.</title>
        <authorList>
            <person name="Swithers K.S."/>
            <person name="Dipippo J.L."/>
            <person name="Bruce D.C."/>
            <person name="Detter C."/>
            <person name="Tapia R."/>
            <person name="Han S."/>
            <person name="Goodwin L.A."/>
            <person name="Han J."/>
            <person name="Woyke T."/>
            <person name="Pitluck S."/>
            <person name="Pennacchio L."/>
            <person name="Nolan M."/>
            <person name="Mikhailova N."/>
            <person name="Land M.L."/>
            <person name="Nesbo C.L."/>
            <person name="Gogarten J.P."/>
            <person name="Noll K.M."/>
        </authorList>
    </citation>
    <scope>NUCLEOTIDE SEQUENCE [LARGE SCALE GENOMIC DNA]</scope>
    <source>
        <strain evidence="3">ATCC BAA-1733 / DSM 21960 / TBF 19.5.1</strain>
    </source>
</reference>
<feature type="transmembrane region" description="Helical" evidence="1">
    <location>
        <begin position="7"/>
        <end position="25"/>
    </location>
</feature>
<reference evidence="2 3" key="1">
    <citation type="submission" date="2009-06" db="EMBL/GenBank/DDBJ databases">
        <title>Complete sequence of Thermotogales bacterium TBF 19.5.1.</title>
        <authorList>
            <consortium name="US DOE Joint Genome Institute"/>
            <person name="Lucas S."/>
            <person name="Copeland A."/>
            <person name="Lapidus A."/>
            <person name="Glavina del Rio T."/>
            <person name="Tice H."/>
            <person name="Bruce D."/>
            <person name="Goodwin L."/>
            <person name="Pitluck S."/>
            <person name="Chertkov O."/>
            <person name="Brettin T."/>
            <person name="Detter J.C."/>
            <person name="Han C."/>
            <person name="Schmutz J."/>
            <person name="Larimer F."/>
            <person name="Land M."/>
            <person name="Hauser L."/>
            <person name="Kyrpides N."/>
            <person name="Ovchinnikova G."/>
            <person name="Noll K."/>
        </authorList>
    </citation>
    <scope>NUCLEOTIDE SEQUENCE [LARGE SCALE GENOMIC DNA]</scope>
    <source>
        <strain evidence="3">ATCC BAA-1733 / DSM 21960 / TBF 19.5.1</strain>
    </source>
</reference>
<dbReference type="KEGG" id="kol:Kole_1067"/>
<gene>
    <name evidence="2" type="ordered locus">Kole_1067</name>
</gene>
<feature type="transmembrane region" description="Helical" evidence="1">
    <location>
        <begin position="228"/>
        <end position="248"/>
    </location>
</feature>
<feature type="transmembrane region" description="Helical" evidence="1">
    <location>
        <begin position="374"/>
        <end position="395"/>
    </location>
</feature>
<feature type="transmembrane region" description="Helical" evidence="1">
    <location>
        <begin position="260"/>
        <end position="283"/>
    </location>
</feature>
<dbReference type="Gene3D" id="1.20.1250.20">
    <property type="entry name" value="MFS general substrate transporter like domains"/>
    <property type="match status" value="2"/>
</dbReference>
<feature type="transmembrane region" description="Helical" evidence="1">
    <location>
        <begin position="290"/>
        <end position="307"/>
    </location>
</feature>
<dbReference type="AlphaFoldDB" id="C5CHL5"/>
<feature type="transmembrane region" description="Helical" evidence="1">
    <location>
        <begin position="102"/>
        <end position="127"/>
    </location>
</feature>
<keyword evidence="1" id="KW-1133">Transmembrane helix</keyword>
<evidence type="ECO:0000313" key="3">
    <source>
        <dbReference type="Proteomes" id="UP000002382"/>
    </source>
</evidence>
<evidence type="ECO:0000313" key="2">
    <source>
        <dbReference type="EMBL" id="ACR79770.1"/>
    </source>
</evidence>
<keyword evidence="3" id="KW-1185">Reference proteome</keyword>